<dbReference type="InterPro" id="IPR057670">
    <property type="entry name" value="SH3_retrovirus"/>
</dbReference>
<dbReference type="Gene3D" id="4.10.60.10">
    <property type="entry name" value="Zinc finger, CCHC-type"/>
    <property type="match status" value="1"/>
</dbReference>
<evidence type="ECO:0000259" key="5">
    <source>
        <dbReference type="PROSITE" id="PS50158"/>
    </source>
</evidence>
<name>A0A6L2NBY3_TANCI</name>
<dbReference type="GO" id="GO:0008233">
    <property type="term" value="F:peptidase activity"/>
    <property type="evidence" value="ECO:0007669"/>
    <property type="project" value="UniProtKB-KW"/>
</dbReference>
<dbReference type="InterPro" id="IPR039537">
    <property type="entry name" value="Retrotran_Ty1/copia-like"/>
</dbReference>
<dbReference type="Pfam" id="PF07727">
    <property type="entry name" value="RVT_2"/>
    <property type="match status" value="1"/>
</dbReference>
<dbReference type="GO" id="GO:0006508">
    <property type="term" value="P:proteolysis"/>
    <property type="evidence" value="ECO:0007669"/>
    <property type="project" value="UniProtKB-KW"/>
</dbReference>
<sequence>MELETTQTSTTAKLPMLKQGDYKMSRLRIKQYFQVQDYALWDIIESGNSFVPYKDAKSLFADIETRFGGNKATKKSQKTLLKQITNSTNEVYTAYGVSTTSIQSSTASIKVSTASSQTSNANLSDATVYAFLANQSNRSQLVHEDLEQIHEDDLEEMDLKWKLALLSMKEKLVYNTERCPPPKTDLSYSSLEEFKQPQFESHGPKSCEIESKNANKDILNKLKEYHDAPLVKDRVSDNKDYSVESTIVVEKKTDVPTIAKVKFVIPKQQENQLTAITIKGKGWENFILLDQEQLILLGLVSTARPNSAVVNAVRANQSKMSRDMLTVGSLMRIPLLFRGEYSQWSERFMNYFEEQTDGEAMINSIKNGDQPLPTITQVSIAGAISSEQPHLKDKLMCNKTTKDLWDALERHMLGSEYDNVNDAMKSKKKADVITSDPLALVAEQTKSDDKKEEKKVDEKKRDMSKVKCYNCKKECHFTKDCKKAKVKDYEYYKTKILLAKKDKDKQVLLVEDHAWMESSSDSNQEIIANMVFMVRMEKVLLDSEESSSSKKETIAETIHMIMPSKDKMYNGRKGIDFENPSYFCKAKDLRPTIYDERVIGLGYTSRFLTLLDEALEIENFKRARDNKIEFAYGFGNLNASYVNKKINFSDDYFQEIINPDFEKIDSPLQQKSSLKPYVSTVSLEKIIIDLKDEVVSLLEKEKANLETIESLKSKGSESSENAITNSENQSKNEYCPDLSLDHQFWLFKHMTSNRALLTNFVEKFLGTVRFGNNDFMVIAGLGDVVIGSMTIKKVYYVEVLGHNLFSVGKFCDKGLKVAFRKSTCFVRNEDRVDLLTAITTACFTQNRSIIPKRFDKNPYELINKRKPNIKFFHVFGCRCYLLNNYDDIGKLKVEGDIGVFIGYSKESAAFRVDNKRTCKIHESMNVNFDEISKMASKQFSLEPGLSNLNEAEKSSNLTVLQVEETSKKDLEDLFHNFYDEYFDASKITKLLTPNVETSNTEREVFYEVSESFQGESSSSLINNDVQQSSEEVIAPQTNTQSILNDMIPNVNDACLSHNVFNERLEDAYFDTSTTFHDTSNVYTFYQPYPHETKWTKDHPLHKIIGDPKSNVRTRGQLANSCLFARLLSSNKPANVAEALKDDDWVIVMQDELDQFAKLKVWRLVPKPDGKTVIKTKWIFKNKKDESGLVIRNKARLVAVGYSQQEGIDYDETFTPFARIESIRLFLAYAAHKDFMVFQMDVKTTFLNGIHKEEVYVGQPPGFFSNQYPNHVYALDKVLYGLKQAPRAWYDVLSKFLIDSGFQKGSIDTTLFIKKRVNIQC</sequence>
<evidence type="ECO:0000256" key="1">
    <source>
        <dbReference type="ARBA" id="ARBA00022670"/>
    </source>
</evidence>
<evidence type="ECO:0000256" key="4">
    <source>
        <dbReference type="PROSITE-ProRule" id="PRU00047"/>
    </source>
</evidence>
<keyword evidence="4" id="KW-0863">Zinc-finger</keyword>
<accession>A0A6L2NBY3</accession>
<keyword evidence="1" id="KW-0645">Protease</keyword>
<evidence type="ECO:0000256" key="2">
    <source>
        <dbReference type="ARBA" id="ARBA00022723"/>
    </source>
</evidence>
<dbReference type="Pfam" id="PF22936">
    <property type="entry name" value="Pol_BBD"/>
    <property type="match status" value="1"/>
</dbReference>
<dbReference type="PANTHER" id="PTHR42648">
    <property type="entry name" value="TRANSPOSASE, PUTATIVE-RELATED"/>
    <property type="match status" value="1"/>
</dbReference>
<dbReference type="InterPro" id="IPR001878">
    <property type="entry name" value="Znf_CCHC"/>
</dbReference>
<dbReference type="PANTHER" id="PTHR42648:SF18">
    <property type="entry name" value="RETROTRANSPOSON, UNCLASSIFIED-LIKE PROTEIN"/>
    <property type="match status" value="1"/>
</dbReference>
<dbReference type="EMBL" id="BKCJ010008420">
    <property type="protein sequence ID" value="GEU82125.1"/>
    <property type="molecule type" value="Genomic_DNA"/>
</dbReference>
<keyword evidence="2" id="KW-0479">Metal-binding</keyword>
<proteinExistence type="predicted"/>
<reference evidence="6" key="1">
    <citation type="journal article" date="2019" name="Sci. Rep.">
        <title>Draft genome of Tanacetum cinerariifolium, the natural source of mosquito coil.</title>
        <authorList>
            <person name="Yamashiro T."/>
            <person name="Shiraishi A."/>
            <person name="Satake H."/>
            <person name="Nakayama K."/>
        </authorList>
    </citation>
    <scope>NUCLEOTIDE SEQUENCE</scope>
</reference>
<gene>
    <name evidence="6" type="ORF">Tci_054103</name>
</gene>
<comment type="caution">
    <text evidence="6">The sequence shown here is derived from an EMBL/GenBank/DDBJ whole genome shotgun (WGS) entry which is preliminary data.</text>
</comment>
<dbReference type="GO" id="GO:0003676">
    <property type="term" value="F:nucleic acid binding"/>
    <property type="evidence" value="ECO:0007669"/>
    <property type="project" value="InterPro"/>
</dbReference>
<dbReference type="InterPro" id="IPR054722">
    <property type="entry name" value="PolX-like_BBD"/>
</dbReference>
<keyword evidence="3" id="KW-0378">Hydrolase</keyword>
<dbReference type="PROSITE" id="PS50158">
    <property type="entry name" value="ZF_CCHC"/>
    <property type="match status" value="1"/>
</dbReference>
<feature type="domain" description="CCHC-type" evidence="5">
    <location>
        <begin position="467"/>
        <end position="483"/>
    </location>
</feature>
<organism evidence="6">
    <name type="scientific">Tanacetum cinerariifolium</name>
    <name type="common">Dalmatian daisy</name>
    <name type="synonym">Chrysanthemum cinerariifolium</name>
    <dbReference type="NCBI Taxonomy" id="118510"/>
    <lineage>
        <taxon>Eukaryota</taxon>
        <taxon>Viridiplantae</taxon>
        <taxon>Streptophyta</taxon>
        <taxon>Embryophyta</taxon>
        <taxon>Tracheophyta</taxon>
        <taxon>Spermatophyta</taxon>
        <taxon>Magnoliopsida</taxon>
        <taxon>eudicotyledons</taxon>
        <taxon>Gunneridae</taxon>
        <taxon>Pentapetalae</taxon>
        <taxon>asterids</taxon>
        <taxon>campanulids</taxon>
        <taxon>Asterales</taxon>
        <taxon>Asteraceae</taxon>
        <taxon>Asteroideae</taxon>
        <taxon>Anthemideae</taxon>
        <taxon>Anthemidinae</taxon>
        <taxon>Tanacetum</taxon>
    </lineage>
</organism>
<protein>
    <submittedName>
        <fullName evidence="6">Retrovirus-related Pol polyprotein from transposon TNT 1-94</fullName>
    </submittedName>
</protein>
<evidence type="ECO:0000313" key="6">
    <source>
        <dbReference type="EMBL" id="GEU82125.1"/>
    </source>
</evidence>
<dbReference type="GO" id="GO:0008270">
    <property type="term" value="F:zinc ion binding"/>
    <property type="evidence" value="ECO:0007669"/>
    <property type="project" value="UniProtKB-KW"/>
</dbReference>
<dbReference type="InterPro" id="IPR013103">
    <property type="entry name" value="RVT_2"/>
</dbReference>
<dbReference type="Pfam" id="PF25597">
    <property type="entry name" value="SH3_retrovirus"/>
    <property type="match status" value="1"/>
</dbReference>
<keyword evidence="4" id="KW-0862">Zinc</keyword>
<evidence type="ECO:0000256" key="3">
    <source>
        <dbReference type="ARBA" id="ARBA00022801"/>
    </source>
</evidence>